<gene>
    <name evidence="10" type="ORF">GBAR_LOCUS4705</name>
</gene>
<dbReference type="GO" id="GO:0005524">
    <property type="term" value="F:ATP binding"/>
    <property type="evidence" value="ECO:0007669"/>
    <property type="project" value="UniProtKB-KW"/>
</dbReference>
<evidence type="ECO:0000256" key="7">
    <source>
        <dbReference type="ARBA" id="ARBA00022840"/>
    </source>
</evidence>
<dbReference type="AlphaFoldDB" id="A0AA35W715"/>
<keyword evidence="11" id="KW-1185">Reference proteome</keyword>
<evidence type="ECO:0000256" key="8">
    <source>
        <dbReference type="ARBA" id="ARBA00023102"/>
    </source>
</evidence>
<evidence type="ECO:0000313" key="11">
    <source>
        <dbReference type="Proteomes" id="UP001174909"/>
    </source>
</evidence>
<protein>
    <recommendedName>
        <fullName evidence="3">phosphoribosyl-ATP diphosphatase</fullName>
        <ecNumber evidence="3">3.6.1.31</ecNumber>
    </recommendedName>
</protein>
<reference evidence="10" key="1">
    <citation type="submission" date="2023-03" db="EMBL/GenBank/DDBJ databases">
        <authorList>
            <person name="Steffen K."/>
            <person name="Cardenas P."/>
        </authorList>
    </citation>
    <scope>NUCLEOTIDE SEQUENCE</scope>
</reference>
<dbReference type="Gene3D" id="1.10.287.1080">
    <property type="entry name" value="MazG-like"/>
    <property type="match status" value="1"/>
</dbReference>
<dbReference type="InterPro" id="IPR021130">
    <property type="entry name" value="PRib-ATP_PPHydrolase-like"/>
</dbReference>
<evidence type="ECO:0000256" key="1">
    <source>
        <dbReference type="ARBA" id="ARBA00001460"/>
    </source>
</evidence>
<keyword evidence="5" id="KW-0547">Nucleotide-binding</keyword>
<dbReference type="Pfam" id="PF01503">
    <property type="entry name" value="PRA-PH"/>
    <property type="match status" value="1"/>
</dbReference>
<dbReference type="EMBL" id="CASHTH010000686">
    <property type="protein sequence ID" value="CAI8006416.1"/>
    <property type="molecule type" value="Genomic_DNA"/>
</dbReference>
<dbReference type="EC" id="3.6.1.31" evidence="3"/>
<dbReference type="InterPro" id="IPR008179">
    <property type="entry name" value="HisE"/>
</dbReference>
<feature type="region of interest" description="Disordered" evidence="9">
    <location>
        <begin position="55"/>
        <end position="76"/>
    </location>
</feature>
<keyword evidence="4" id="KW-0028">Amino-acid biosynthesis</keyword>
<feature type="compositionally biased region" description="Low complexity" evidence="9">
    <location>
        <begin position="58"/>
        <end position="76"/>
    </location>
</feature>
<keyword evidence="7" id="KW-0067">ATP-binding</keyword>
<evidence type="ECO:0000313" key="10">
    <source>
        <dbReference type="EMBL" id="CAI8006416.1"/>
    </source>
</evidence>
<evidence type="ECO:0000256" key="4">
    <source>
        <dbReference type="ARBA" id="ARBA00022605"/>
    </source>
</evidence>
<sequence length="284" mass="30981">MNERAYVKTRESRSLWVTDADGSRELPYRPAPGGTSRIADVRRGDSWYAVALGDETAAESTEPTEAAPNPARTTPARTTVAPHALDELAVTIRERKEANPDTSYTGYLFDQGVDKIRKKVGEEAIEVITAGSAEELISESADLLYHLLALLEAQGVRLDQVSHESIGDRNPSPQSLLFITAQTLEHTTQRVGVQVPFQLMSLQRREQFQPAVRAAAQSRLAGQPLEHTRAARFVEIALGDVRGIEVDQRCDRSLEIISVESTSTVGMLAGSRTGNGWPATSSSE</sequence>
<evidence type="ECO:0000256" key="5">
    <source>
        <dbReference type="ARBA" id="ARBA00022741"/>
    </source>
</evidence>
<name>A0AA35W715_GEOBA</name>
<evidence type="ECO:0000256" key="2">
    <source>
        <dbReference type="ARBA" id="ARBA00005204"/>
    </source>
</evidence>
<keyword evidence="6" id="KW-0378">Hydrolase</keyword>
<comment type="caution">
    <text evidence="10">The sequence shown here is derived from an EMBL/GenBank/DDBJ whole genome shotgun (WGS) entry which is preliminary data.</text>
</comment>
<evidence type="ECO:0000256" key="3">
    <source>
        <dbReference type="ARBA" id="ARBA00012414"/>
    </source>
</evidence>
<dbReference type="GO" id="GO:0004636">
    <property type="term" value="F:phosphoribosyl-ATP diphosphatase activity"/>
    <property type="evidence" value="ECO:0007669"/>
    <property type="project" value="UniProtKB-EC"/>
</dbReference>
<organism evidence="10 11">
    <name type="scientific">Geodia barretti</name>
    <name type="common">Barrett's horny sponge</name>
    <dbReference type="NCBI Taxonomy" id="519541"/>
    <lineage>
        <taxon>Eukaryota</taxon>
        <taxon>Metazoa</taxon>
        <taxon>Porifera</taxon>
        <taxon>Demospongiae</taxon>
        <taxon>Heteroscleromorpha</taxon>
        <taxon>Tetractinellida</taxon>
        <taxon>Astrophorina</taxon>
        <taxon>Geodiidae</taxon>
        <taxon>Geodia</taxon>
    </lineage>
</organism>
<evidence type="ECO:0000256" key="6">
    <source>
        <dbReference type="ARBA" id="ARBA00022801"/>
    </source>
</evidence>
<dbReference type="GO" id="GO:0000105">
    <property type="term" value="P:L-histidine biosynthetic process"/>
    <property type="evidence" value="ECO:0007669"/>
    <property type="project" value="UniProtKB-KW"/>
</dbReference>
<dbReference type="SUPFAM" id="SSF101386">
    <property type="entry name" value="all-alpha NTP pyrophosphatases"/>
    <property type="match status" value="1"/>
</dbReference>
<comment type="pathway">
    <text evidence="2">Amino-acid biosynthesis; L-histidine biosynthesis; L-histidine from 5-phospho-alpha-D-ribose 1-diphosphate: step 2/9.</text>
</comment>
<dbReference type="HAMAP" id="MF_01020">
    <property type="entry name" value="HisE"/>
    <property type="match status" value="1"/>
</dbReference>
<keyword evidence="8" id="KW-0368">Histidine biosynthesis</keyword>
<dbReference type="PANTHER" id="PTHR42945:SF1">
    <property type="entry name" value="HISTIDINE BIOSYNTHESIS BIFUNCTIONAL PROTEIN HIS7"/>
    <property type="match status" value="1"/>
</dbReference>
<evidence type="ECO:0000256" key="9">
    <source>
        <dbReference type="SAM" id="MobiDB-lite"/>
    </source>
</evidence>
<dbReference type="CDD" id="cd11534">
    <property type="entry name" value="NTP-PPase_HisIE_like"/>
    <property type="match status" value="1"/>
</dbReference>
<proteinExistence type="inferred from homology"/>
<dbReference type="NCBIfam" id="TIGR03188">
    <property type="entry name" value="histidine_hisI"/>
    <property type="match status" value="1"/>
</dbReference>
<comment type="catalytic activity">
    <reaction evidence="1">
        <text>1-(5-phospho-beta-D-ribosyl)-ATP + H2O = 1-(5-phospho-beta-D-ribosyl)-5'-AMP + diphosphate + H(+)</text>
        <dbReference type="Rhea" id="RHEA:22828"/>
        <dbReference type="ChEBI" id="CHEBI:15377"/>
        <dbReference type="ChEBI" id="CHEBI:15378"/>
        <dbReference type="ChEBI" id="CHEBI:33019"/>
        <dbReference type="ChEBI" id="CHEBI:59457"/>
        <dbReference type="ChEBI" id="CHEBI:73183"/>
        <dbReference type="EC" id="3.6.1.31"/>
    </reaction>
</comment>
<dbReference type="PANTHER" id="PTHR42945">
    <property type="entry name" value="HISTIDINE BIOSYNTHESIS BIFUNCTIONAL PROTEIN"/>
    <property type="match status" value="1"/>
</dbReference>
<dbReference type="Proteomes" id="UP001174909">
    <property type="component" value="Unassembled WGS sequence"/>
</dbReference>
<accession>A0AA35W715</accession>